<dbReference type="InterPro" id="IPR016163">
    <property type="entry name" value="Ald_DH_C"/>
</dbReference>
<dbReference type="AlphaFoldDB" id="F2U5Q8"/>
<dbReference type="GO" id="GO:0016620">
    <property type="term" value="F:oxidoreductase activity, acting on the aldehyde or oxo group of donors, NAD or NADP as acceptor"/>
    <property type="evidence" value="ECO:0007669"/>
    <property type="project" value="InterPro"/>
</dbReference>
<proteinExistence type="predicted"/>
<dbReference type="InterPro" id="IPR016162">
    <property type="entry name" value="Ald_DH_N"/>
</dbReference>
<evidence type="ECO:0000313" key="3">
    <source>
        <dbReference type="Proteomes" id="UP000007799"/>
    </source>
</evidence>
<dbReference type="SUPFAM" id="SSF53720">
    <property type="entry name" value="ALDH-like"/>
    <property type="match status" value="1"/>
</dbReference>
<gene>
    <name evidence="2" type="ORF">PTSG_03481</name>
</gene>
<evidence type="ECO:0000313" key="2">
    <source>
        <dbReference type="EMBL" id="EGD82849.1"/>
    </source>
</evidence>
<dbReference type="Gene3D" id="3.40.309.10">
    <property type="entry name" value="Aldehyde Dehydrogenase, Chain A, domain 2"/>
    <property type="match status" value="1"/>
</dbReference>
<dbReference type="eggNOG" id="KOG2450">
    <property type="taxonomic scope" value="Eukaryota"/>
</dbReference>
<feature type="domain" description="Aldehyde dehydrogenase" evidence="1">
    <location>
        <begin position="8"/>
        <end position="123"/>
    </location>
</feature>
<dbReference type="InterPro" id="IPR016161">
    <property type="entry name" value="Ald_DH/histidinol_DH"/>
</dbReference>
<dbReference type="Proteomes" id="UP000007799">
    <property type="component" value="Unassembled WGS sequence"/>
</dbReference>
<dbReference type="Gene3D" id="3.40.605.10">
    <property type="entry name" value="Aldehyde Dehydrogenase, Chain A, domain 1"/>
    <property type="match status" value="1"/>
</dbReference>
<dbReference type="KEGG" id="sre:PTSG_03481"/>
<accession>F2U5Q8</accession>
<keyword evidence="3" id="KW-1185">Reference proteome</keyword>
<dbReference type="STRING" id="946362.F2U5Q8"/>
<dbReference type="Pfam" id="PF00171">
    <property type="entry name" value="Aldedh"/>
    <property type="match status" value="1"/>
</dbReference>
<dbReference type="PANTHER" id="PTHR11699">
    <property type="entry name" value="ALDEHYDE DEHYDROGENASE-RELATED"/>
    <property type="match status" value="1"/>
</dbReference>
<dbReference type="InterPro" id="IPR015590">
    <property type="entry name" value="Aldehyde_DH_dom"/>
</dbReference>
<organism evidence="3">
    <name type="scientific">Salpingoeca rosetta (strain ATCC 50818 / BSB-021)</name>
    <dbReference type="NCBI Taxonomy" id="946362"/>
    <lineage>
        <taxon>Eukaryota</taxon>
        <taxon>Choanoflagellata</taxon>
        <taxon>Craspedida</taxon>
        <taxon>Salpingoecidae</taxon>
        <taxon>Salpingoeca</taxon>
    </lineage>
</organism>
<dbReference type="OMA" id="ETESIMW"/>
<dbReference type="InParanoid" id="F2U5Q8"/>
<dbReference type="EMBL" id="GL832962">
    <property type="protein sequence ID" value="EGD82849.1"/>
    <property type="molecule type" value="Genomic_DNA"/>
</dbReference>
<name>F2U5Q8_SALR5</name>
<evidence type="ECO:0000259" key="1">
    <source>
        <dbReference type="Pfam" id="PF00171"/>
    </source>
</evidence>
<dbReference type="RefSeq" id="XP_004995213.1">
    <property type="nucleotide sequence ID" value="XM_004995156.1"/>
</dbReference>
<sequence>MLNSMTLVKGAFVSPCIFTDCTDDMTIVREEIFGPVLCLLSFASEEEVISRANDTPYGLAAGVFTNDLRRAHRLAAKLQAGTVWINDYNLSPAQLPWGGQKKSGIGRENGLEALSHWSQAKSVYVKTTV</sequence>
<reference evidence="2" key="1">
    <citation type="submission" date="2009-08" db="EMBL/GenBank/DDBJ databases">
        <title>Annotation of Salpingoeca rosetta.</title>
        <authorList>
            <consortium name="The Broad Institute Genome Sequencing Platform"/>
            <person name="Russ C."/>
            <person name="Cuomo C."/>
            <person name="Burger G."/>
            <person name="Gray M.W."/>
            <person name="Holland P.W.H."/>
            <person name="King N."/>
            <person name="Lang F.B.F."/>
            <person name="Roger A.J."/>
            <person name="Ruiz-Trillo I."/>
            <person name="Young S.K."/>
            <person name="Zeng Q."/>
            <person name="Gargeya S."/>
            <person name="Alvarado L."/>
            <person name="Berlin A."/>
            <person name="Chapman S.B."/>
            <person name="Chen Z."/>
            <person name="Freedman E."/>
            <person name="Gellesch M."/>
            <person name="Goldberg J."/>
            <person name="Griggs A."/>
            <person name="Gujja S."/>
            <person name="Heilman E."/>
            <person name="Heiman D."/>
            <person name="Howarth C."/>
            <person name="Mehta T."/>
            <person name="Neiman D."/>
            <person name="Pearson M."/>
            <person name="Roberts A."/>
            <person name="Saif S."/>
            <person name="Shea T."/>
            <person name="Shenoy N."/>
            <person name="Sisk P."/>
            <person name="Stolte C."/>
            <person name="Sykes S."/>
            <person name="White J."/>
            <person name="Yandava C."/>
            <person name="Haas B."/>
            <person name="Nusbaum C."/>
            <person name="Birren B."/>
        </authorList>
    </citation>
    <scope>NUCLEOTIDE SEQUENCE [LARGE SCALE GENOMIC DNA]</scope>
    <source>
        <strain evidence="2">ATCC 50818</strain>
    </source>
</reference>
<dbReference type="GeneID" id="16075788"/>
<dbReference type="OrthoDB" id="443952at2759"/>
<protein>
    <recommendedName>
        <fullName evidence="1">Aldehyde dehydrogenase domain-containing protein</fullName>
    </recommendedName>
</protein>